<comment type="caution">
    <text evidence="2">The sequence shown here is derived from an EMBL/GenBank/DDBJ whole genome shotgun (WGS) entry which is preliminary data.</text>
</comment>
<keyword evidence="1" id="KW-0472">Membrane</keyword>
<name>A0A930B972_9FIRM</name>
<proteinExistence type="predicted"/>
<accession>A0A930B972</accession>
<evidence type="ECO:0000313" key="2">
    <source>
        <dbReference type="EMBL" id="MBF1130301.1"/>
    </source>
</evidence>
<dbReference type="Proteomes" id="UP000757890">
    <property type="component" value="Unassembled WGS sequence"/>
</dbReference>
<keyword evidence="1" id="KW-1133">Transmembrane helix</keyword>
<dbReference type="AlphaFoldDB" id="A0A930B972"/>
<sequence length="164" mass="17957">MAKVRNWIWIGTIFNGFIAVFGALIAAGVSALGIWGARYARTSVPNDDMALIPILMQALGAVFSALAPFIAVMAGVVFALSLISCFLGKVSLKKHQNLPYSRGNLRNTTGRILCNGILTLGFILMLLFLKFRSFLMIVIVLDQLVICALQVREIHEIRKLPHSA</sequence>
<feature type="transmembrane region" description="Helical" evidence="1">
    <location>
        <begin position="54"/>
        <end position="87"/>
    </location>
</feature>
<gene>
    <name evidence="2" type="ORF">HXL70_09740</name>
</gene>
<evidence type="ECO:0000313" key="3">
    <source>
        <dbReference type="Proteomes" id="UP000757890"/>
    </source>
</evidence>
<feature type="transmembrane region" description="Helical" evidence="1">
    <location>
        <begin position="108"/>
        <end position="128"/>
    </location>
</feature>
<evidence type="ECO:0000256" key="1">
    <source>
        <dbReference type="SAM" id="Phobius"/>
    </source>
</evidence>
<dbReference type="EMBL" id="JABZMK010000159">
    <property type="protein sequence ID" value="MBF1130301.1"/>
    <property type="molecule type" value="Genomic_DNA"/>
</dbReference>
<reference evidence="2" key="1">
    <citation type="submission" date="2020-04" db="EMBL/GenBank/DDBJ databases">
        <title>Deep metagenomics examines the oral microbiome during advanced dental caries in children, revealing novel taxa and co-occurrences with host molecules.</title>
        <authorList>
            <person name="Baker J.L."/>
            <person name="Morton J.T."/>
            <person name="Dinis M."/>
            <person name="Alvarez R."/>
            <person name="Tran N.C."/>
            <person name="Knight R."/>
            <person name="Edlund A."/>
        </authorList>
    </citation>
    <scope>NUCLEOTIDE SEQUENCE</scope>
    <source>
        <strain evidence="2">JCVI_32_bin.14</strain>
    </source>
</reference>
<keyword evidence="1" id="KW-0812">Transmembrane</keyword>
<feature type="transmembrane region" description="Helical" evidence="1">
    <location>
        <begin position="7"/>
        <end position="34"/>
    </location>
</feature>
<protein>
    <submittedName>
        <fullName evidence="2">Uncharacterized protein</fullName>
    </submittedName>
</protein>
<organism evidence="2 3">
    <name type="scientific">Dialister invisus</name>
    <dbReference type="NCBI Taxonomy" id="218538"/>
    <lineage>
        <taxon>Bacteria</taxon>
        <taxon>Bacillati</taxon>
        <taxon>Bacillota</taxon>
        <taxon>Negativicutes</taxon>
        <taxon>Veillonellales</taxon>
        <taxon>Veillonellaceae</taxon>
        <taxon>Dialister</taxon>
    </lineage>
</organism>